<evidence type="ECO:0000259" key="1">
    <source>
        <dbReference type="Pfam" id="PF06985"/>
    </source>
</evidence>
<evidence type="ECO:0000313" key="3">
    <source>
        <dbReference type="Proteomes" id="UP000800038"/>
    </source>
</evidence>
<dbReference type="InterPro" id="IPR052895">
    <property type="entry name" value="HetReg/Transcr_Mod"/>
</dbReference>
<reference evidence="2" key="1">
    <citation type="journal article" date="2020" name="Stud. Mycol.">
        <title>101 Dothideomycetes genomes: a test case for predicting lifestyles and emergence of pathogens.</title>
        <authorList>
            <person name="Haridas S."/>
            <person name="Albert R."/>
            <person name="Binder M."/>
            <person name="Bloem J."/>
            <person name="Labutti K."/>
            <person name="Salamov A."/>
            <person name="Andreopoulos B."/>
            <person name="Baker S."/>
            <person name="Barry K."/>
            <person name="Bills G."/>
            <person name="Bluhm B."/>
            <person name="Cannon C."/>
            <person name="Castanera R."/>
            <person name="Culley D."/>
            <person name="Daum C."/>
            <person name="Ezra D."/>
            <person name="Gonzalez J."/>
            <person name="Henrissat B."/>
            <person name="Kuo A."/>
            <person name="Liang C."/>
            <person name="Lipzen A."/>
            <person name="Lutzoni F."/>
            <person name="Magnuson J."/>
            <person name="Mondo S."/>
            <person name="Nolan M."/>
            <person name="Ohm R."/>
            <person name="Pangilinan J."/>
            <person name="Park H.-J."/>
            <person name="Ramirez L."/>
            <person name="Alfaro M."/>
            <person name="Sun H."/>
            <person name="Tritt A."/>
            <person name="Yoshinaga Y."/>
            <person name="Zwiers L.-H."/>
            <person name="Turgeon B."/>
            <person name="Goodwin S."/>
            <person name="Spatafora J."/>
            <person name="Crous P."/>
            <person name="Grigoriev I."/>
        </authorList>
    </citation>
    <scope>NUCLEOTIDE SEQUENCE</scope>
    <source>
        <strain evidence="2">CBS 161.51</strain>
    </source>
</reference>
<dbReference type="Pfam" id="PF06985">
    <property type="entry name" value="HET"/>
    <property type="match status" value="1"/>
</dbReference>
<keyword evidence="3" id="KW-1185">Reference proteome</keyword>
<gene>
    <name evidence="2" type="ORF">EJ02DRAFT_456308</name>
</gene>
<protein>
    <submittedName>
        <fullName evidence="2">HET-domain-containing protein</fullName>
    </submittedName>
</protein>
<organism evidence="2 3">
    <name type="scientific">Clathrospora elynae</name>
    <dbReference type="NCBI Taxonomy" id="706981"/>
    <lineage>
        <taxon>Eukaryota</taxon>
        <taxon>Fungi</taxon>
        <taxon>Dikarya</taxon>
        <taxon>Ascomycota</taxon>
        <taxon>Pezizomycotina</taxon>
        <taxon>Dothideomycetes</taxon>
        <taxon>Pleosporomycetidae</taxon>
        <taxon>Pleosporales</taxon>
        <taxon>Diademaceae</taxon>
        <taxon>Clathrospora</taxon>
    </lineage>
</organism>
<dbReference type="PANTHER" id="PTHR24148">
    <property type="entry name" value="ANKYRIN REPEAT DOMAIN-CONTAINING PROTEIN 39 HOMOLOG-RELATED"/>
    <property type="match status" value="1"/>
</dbReference>
<sequence>MPDTTFSNEDAAPSEIMTESSVREQQLSLKYNPLRKPSAFRIVVLNRAKSRNDPIECQLSHHIRGDHPYEALSYEWCIPSDSDPLISLNGHQIQIRANLFTALVEIRLQDRERHIWIDALSINQSHIPERNHQVRMMRDIYACASNVIVWLGPAKENSDAAMDIVADRTNRLQTSNVGLGLGSTALVQANYTALIALCSRPYWRRAWVQQEIHLARTFTLHCGSQQISDSTFQNSLYRVMDHSISSYRLLMDTPAYSVIAKKAADNDDALSRSLGTWLAVSIYRDLQTSEPRDIIYAMLGLTSDCQNGELLPDYNKPLVDVYIETIAFCNAQEGVIDLWFMSQLAEKLGLPFGKELQDVLVQSCGAKVRRMIRGENLLPTSQMEPPPCVRVVRPRVVDGCIQRMHRGKGGKLTPEQRAAAREIRSRQQNHGKCKGAEVRQI</sequence>
<accession>A0A6A5SJZ4</accession>
<proteinExistence type="predicted"/>
<dbReference type="Proteomes" id="UP000800038">
    <property type="component" value="Unassembled WGS sequence"/>
</dbReference>
<feature type="domain" description="Heterokaryon incompatibility" evidence="1">
    <location>
        <begin position="69"/>
        <end position="211"/>
    </location>
</feature>
<dbReference type="OrthoDB" id="5386682at2759"/>
<dbReference type="PANTHER" id="PTHR24148:SF64">
    <property type="entry name" value="HETEROKARYON INCOMPATIBILITY DOMAIN-CONTAINING PROTEIN"/>
    <property type="match status" value="1"/>
</dbReference>
<dbReference type="AlphaFoldDB" id="A0A6A5SJZ4"/>
<dbReference type="EMBL" id="ML976068">
    <property type="protein sequence ID" value="KAF1940132.1"/>
    <property type="molecule type" value="Genomic_DNA"/>
</dbReference>
<name>A0A6A5SJZ4_9PLEO</name>
<evidence type="ECO:0000313" key="2">
    <source>
        <dbReference type="EMBL" id="KAF1940132.1"/>
    </source>
</evidence>
<dbReference type="InterPro" id="IPR010730">
    <property type="entry name" value="HET"/>
</dbReference>